<evidence type="ECO:0000256" key="3">
    <source>
        <dbReference type="ARBA" id="ARBA00022527"/>
    </source>
</evidence>
<dbReference type="Gene3D" id="3.80.10.10">
    <property type="entry name" value="Ribonuclease Inhibitor"/>
    <property type="match status" value="2"/>
</dbReference>
<proteinExistence type="predicted"/>
<evidence type="ECO:0000256" key="17">
    <source>
        <dbReference type="ARBA" id="ARBA00047899"/>
    </source>
</evidence>
<dbReference type="CDD" id="cd14066">
    <property type="entry name" value="STKc_IRAK"/>
    <property type="match status" value="1"/>
</dbReference>
<evidence type="ECO:0000256" key="15">
    <source>
        <dbReference type="ARBA" id="ARBA00023170"/>
    </source>
</evidence>
<keyword evidence="8 21" id="KW-0732">Signal</keyword>
<keyword evidence="10" id="KW-0547">Nucleotide-binding</keyword>
<feature type="signal peptide" evidence="21">
    <location>
        <begin position="1"/>
        <end position="29"/>
    </location>
</feature>
<feature type="chain" id="PRO_5032669977" description="non-specific serine/threonine protein kinase" evidence="21">
    <location>
        <begin position="30"/>
        <end position="749"/>
    </location>
</feature>
<dbReference type="PRINTS" id="PR00019">
    <property type="entry name" value="LEURICHRPT"/>
</dbReference>
<evidence type="ECO:0000256" key="10">
    <source>
        <dbReference type="ARBA" id="ARBA00022741"/>
    </source>
</evidence>
<evidence type="ECO:0000256" key="19">
    <source>
        <dbReference type="SAM" id="MobiDB-lite"/>
    </source>
</evidence>
<comment type="catalytic activity">
    <reaction evidence="18">
        <text>L-seryl-[protein] + ATP = O-phospho-L-seryl-[protein] + ADP + H(+)</text>
        <dbReference type="Rhea" id="RHEA:17989"/>
        <dbReference type="Rhea" id="RHEA-COMP:9863"/>
        <dbReference type="Rhea" id="RHEA-COMP:11604"/>
        <dbReference type="ChEBI" id="CHEBI:15378"/>
        <dbReference type="ChEBI" id="CHEBI:29999"/>
        <dbReference type="ChEBI" id="CHEBI:30616"/>
        <dbReference type="ChEBI" id="CHEBI:83421"/>
        <dbReference type="ChEBI" id="CHEBI:456216"/>
        <dbReference type="EC" id="2.7.11.1"/>
    </reaction>
</comment>
<evidence type="ECO:0000256" key="9">
    <source>
        <dbReference type="ARBA" id="ARBA00022737"/>
    </source>
</evidence>
<dbReference type="SUPFAM" id="SSF56112">
    <property type="entry name" value="Protein kinase-like (PK-like)"/>
    <property type="match status" value="1"/>
</dbReference>
<dbReference type="AlphaFoldDB" id="A0A835IS05"/>
<dbReference type="FunFam" id="1.10.510.10:FF:001023">
    <property type="entry name" value="Os07g0541700 protein"/>
    <property type="match status" value="1"/>
</dbReference>
<dbReference type="OrthoDB" id="346907at2759"/>
<keyword evidence="4" id="KW-0597">Phosphoprotein</keyword>
<evidence type="ECO:0000256" key="11">
    <source>
        <dbReference type="ARBA" id="ARBA00022777"/>
    </source>
</evidence>
<evidence type="ECO:0000256" key="12">
    <source>
        <dbReference type="ARBA" id="ARBA00022840"/>
    </source>
</evidence>
<dbReference type="InterPro" id="IPR001245">
    <property type="entry name" value="Ser-Thr/Tyr_kinase_cat_dom"/>
</dbReference>
<evidence type="ECO:0000256" key="14">
    <source>
        <dbReference type="ARBA" id="ARBA00023136"/>
    </source>
</evidence>
<keyword evidence="11" id="KW-0418">Kinase</keyword>
<dbReference type="Pfam" id="PF07714">
    <property type="entry name" value="PK_Tyr_Ser-Thr"/>
    <property type="match status" value="1"/>
</dbReference>
<feature type="transmembrane region" description="Helical" evidence="20">
    <location>
        <begin position="339"/>
        <end position="361"/>
    </location>
</feature>
<keyword evidence="6" id="KW-0808">Transferase</keyword>
<feature type="domain" description="Protein kinase" evidence="22">
    <location>
        <begin position="441"/>
        <end position="749"/>
    </location>
</feature>
<comment type="subcellular location">
    <subcellularLocation>
        <location evidence="1">Membrane</location>
        <topology evidence="1">Single-pass type I membrane protein</topology>
    </subcellularLocation>
</comment>
<reference evidence="23 24" key="1">
    <citation type="submission" date="2020-10" db="EMBL/GenBank/DDBJ databases">
        <title>The Coptis chinensis genome and diversification of protoberbering-type alkaloids.</title>
        <authorList>
            <person name="Wang B."/>
            <person name="Shu S."/>
            <person name="Song C."/>
            <person name="Liu Y."/>
        </authorList>
    </citation>
    <scope>NUCLEOTIDE SEQUENCE [LARGE SCALE GENOMIC DNA]</scope>
    <source>
        <strain evidence="23">HL-2020</strain>
        <tissue evidence="23">Leaf</tissue>
    </source>
</reference>
<evidence type="ECO:0000256" key="18">
    <source>
        <dbReference type="ARBA" id="ARBA00048679"/>
    </source>
</evidence>
<evidence type="ECO:0000256" key="6">
    <source>
        <dbReference type="ARBA" id="ARBA00022679"/>
    </source>
</evidence>
<keyword evidence="14 20" id="KW-0472">Membrane</keyword>
<evidence type="ECO:0000256" key="8">
    <source>
        <dbReference type="ARBA" id="ARBA00022729"/>
    </source>
</evidence>
<keyword evidence="12" id="KW-0067">ATP-binding</keyword>
<dbReference type="SMART" id="SM00369">
    <property type="entry name" value="LRR_TYP"/>
    <property type="match status" value="4"/>
</dbReference>
<dbReference type="InterPro" id="IPR013210">
    <property type="entry name" value="LRR_N_plant-typ"/>
</dbReference>
<dbReference type="PANTHER" id="PTHR48007">
    <property type="entry name" value="LEUCINE-RICH REPEAT RECEPTOR-LIKE PROTEIN KINASE PXC1"/>
    <property type="match status" value="1"/>
</dbReference>
<dbReference type="EC" id="2.7.11.1" evidence="2"/>
<dbReference type="FunFam" id="3.80.10.10:FF:000722">
    <property type="entry name" value="Leucine-rich repeat receptor-like protein kinase"/>
    <property type="match status" value="1"/>
</dbReference>
<comment type="caution">
    <text evidence="23">The sequence shown here is derived from an EMBL/GenBank/DDBJ whole genome shotgun (WGS) entry which is preliminary data.</text>
</comment>
<evidence type="ECO:0000313" key="24">
    <source>
        <dbReference type="Proteomes" id="UP000631114"/>
    </source>
</evidence>
<name>A0A835IS05_9MAGN</name>
<dbReference type="PROSITE" id="PS51450">
    <property type="entry name" value="LRR"/>
    <property type="match status" value="3"/>
</dbReference>
<evidence type="ECO:0000259" key="22">
    <source>
        <dbReference type="PROSITE" id="PS50011"/>
    </source>
</evidence>
<dbReference type="InterPro" id="IPR011009">
    <property type="entry name" value="Kinase-like_dom_sf"/>
</dbReference>
<dbReference type="InterPro" id="IPR003591">
    <property type="entry name" value="Leu-rich_rpt_typical-subtyp"/>
</dbReference>
<keyword evidence="7 20" id="KW-0812">Transmembrane</keyword>
<dbReference type="SUPFAM" id="SSF52058">
    <property type="entry name" value="L domain-like"/>
    <property type="match status" value="1"/>
</dbReference>
<keyword evidence="3" id="KW-0723">Serine/threonine-protein kinase</keyword>
<dbReference type="Proteomes" id="UP000631114">
    <property type="component" value="Unassembled WGS sequence"/>
</dbReference>
<dbReference type="Pfam" id="PF08263">
    <property type="entry name" value="LRRNT_2"/>
    <property type="match status" value="1"/>
</dbReference>
<dbReference type="InterPro" id="IPR000719">
    <property type="entry name" value="Prot_kinase_dom"/>
</dbReference>
<keyword evidence="24" id="KW-1185">Reference proteome</keyword>
<dbReference type="Pfam" id="PF00560">
    <property type="entry name" value="LRR_1"/>
    <property type="match status" value="3"/>
</dbReference>
<evidence type="ECO:0000256" key="4">
    <source>
        <dbReference type="ARBA" id="ARBA00022553"/>
    </source>
</evidence>
<keyword evidence="9" id="KW-0677">Repeat</keyword>
<dbReference type="PROSITE" id="PS50011">
    <property type="entry name" value="PROTEIN_KINASE_DOM"/>
    <property type="match status" value="1"/>
</dbReference>
<keyword evidence="5" id="KW-0433">Leucine-rich repeat</keyword>
<evidence type="ECO:0000256" key="21">
    <source>
        <dbReference type="SAM" id="SignalP"/>
    </source>
</evidence>
<evidence type="ECO:0000256" key="7">
    <source>
        <dbReference type="ARBA" id="ARBA00022692"/>
    </source>
</evidence>
<keyword evidence="16" id="KW-0325">Glycoprotein</keyword>
<sequence>MSIRSDNPNFCLRFCTIFFLLPSLVPSLALNPDGVLLLSFKNSVLSDPFSMLQNWNYNDETPCSWNGVLCTPVHTEWSRVISLVLPNNQLSGSIPSELGMIENLRHLDLSNNFFIGSLPIALFNASKLTTLDLSHNVISGEVPELVVEMKNLQSLNLSNNALSGTIPRNISSLPNLTVLSLSKNRFSGSVPNEFEAVQVLDLSSNLINGSLPQDFAGQNLHYLNLSNNRISEAIPPEFAKRIPSKATIDLSFNNLTGEVPDSAALTADSLSGNLHLCGKPLEKPCIISSTLSNPPNVSAPTYTPAIAGIPKTIESSPVTGSPGNETAQEGKSKLRAGSIAGIIVGDLAGVGLLALIILYVLRLKKKNSGEAKMTKHKKGDKEVLSSGLCFARKAFGDGETSETTTSDTEEEVEEKKQEKKRVGSLVTVDGETELELETLLKASAYIIGATGTSIVYKAVLEDGNTLAVRRIGENGVERFRDFVNQVRVVAKLRHPNLVQIRGYYWGDDEKLVIYEYVPNGSLVNASYKRAGSSPYQLPWEARLKIARGVARGLAYLHEKKHVHGNLKPSNILLDQHMEPKISDFGLERLVWGENSYKAGGSSRHFGSKRFTFARDNPHALPTCATPSPGSLSISNGSAYHAPESLKNLKPNSKWDVYSFGIVLLELLTGKIFSDAELSHWNTGFVVEERNRFLRMADVAIRSDMEGREDMLVTCFKLGFSCASLVPQKRPSMREVLQVLEKVLSLAHTL</sequence>
<dbReference type="FunFam" id="3.80.10.10:FF:000101">
    <property type="entry name" value="LRR receptor-like serine/threonine-protein kinase ERECTA"/>
    <property type="match status" value="1"/>
</dbReference>
<dbReference type="EMBL" id="JADFTS010000002">
    <property type="protein sequence ID" value="KAF9621933.1"/>
    <property type="molecule type" value="Genomic_DNA"/>
</dbReference>
<evidence type="ECO:0000256" key="5">
    <source>
        <dbReference type="ARBA" id="ARBA00022614"/>
    </source>
</evidence>
<dbReference type="Pfam" id="PF13855">
    <property type="entry name" value="LRR_8"/>
    <property type="match status" value="1"/>
</dbReference>
<dbReference type="PANTHER" id="PTHR48007:SF47">
    <property type="entry name" value="PROTEIN KINASE DOMAIN-CONTAINING PROTEIN"/>
    <property type="match status" value="1"/>
</dbReference>
<dbReference type="Pfam" id="PF00069">
    <property type="entry name" value="Pkinase"/>
    <property type="match status" value="1"/>
</dbReference>
<evidence type="ECO:0000256" key="2">
    <source>
        <dbReference type="ARBA" id="ARBA00012513"/>
    </source>
</evidence>
<dbReference type="GO" id="GO:0004674">
    <property type="term" value="F:protein serine/threonine kinase activity"/>
    <property type="evidence" value="ECO:0007669"/>
    <property type="project" value="UniProtKB-KW"/>
</dbReference>
<dbReference type="GO" id="GO:0016020">
    <property type="term" value="C:membrane"/>
    <property type="evidence" value="ECO:0007669"/>
    <property type="project" value="UniProtKB-SubCell"/>
</dbReference>
<evidence type="ECO:0000313" key="23">
    <source>
        <dbReference type="EMBL" id="KAF9621933.1"/>
    </source>
</evidence>
<dbReference type="InterPro" id="IPR001611">
    <property type="entry name" value="Leu-rich_rpt"/>
</dbReference>
<evidence type="ECO:0000256" key="20">
    <source>
        <dbReference type="SAM" id="Phobius"/>
    </source>
</evidence>
<dbReference type="Gene3D" id="1.10.510.10">
    <property type="entry name" value="Transferase(Phosphotransferase) domain 1"/>
    <property type="match status" value="1"/>
</dbReference>
<evidence type="ECO:0000256" key="13">
    <source>
        <dbReference type="ARBA" id="ARBA00022989"/>
    </source>
</evidence>
<evidence type="ECO:0000256" key="1">
    <source>
        <dbReference type="ARBA" id="ARBA00004479"/>
    </source>
</evidence>
<keyword evidence="15" id="KW-0675">Receptor</keyword>
<keyword evidence="13 20" id="KW-1133">Transmembrane helix</keyword>
<dbReference type="InterPro" id="IPR032675">
    <property type="entry name" value="LRR_dom_sf"/>
</dbReference>
<comment type="catalytic activity">
    <reaction evidence="17">
        <text>L-threonyl-[protein] + ATP = O-phospho-L-threonyl-[protein] + ADP + H(+)</text>
        <dbReference type="Rhea" id="RHEA:46608"/>
        <dbReference type="Rhea" id="RHEA-COMP:11060"/>
        <dbReference type="Rhea" id="RHEA-COMP:11605"/>
        <dbReference type="ChEBI" id="CHEBI:15378"/>
        <dbReference type="ChEBI" id="CHEBI:30013"/>
        <dbReference type="ChEBI" id="CHEBI:30616"/>
        <dbReference type="ChEBI" id="CHEBI:61977"/>
        <dbReference type="ChEBI" id="CHEBI:456216"/>
        <dbReference type="EC" id="2.7.11.1"/>
    </reaction>
</comment>
<dbReference type="GO" id="GO:0005524">
    <property type="term" value="F:ATP binding"/>
    <property type="evidence" value="ECO:0007669"/>
    <property type="project" value="UniProtKB-KW"/>
</dbReference>
<feature type="region of interest" description="Disordered" evidence="19">
    <location>
        <begin position="398"/>
        <end position="418"/>
    </location>
</feature>
<evidence type="ECO:0000256" key="16">
    <source>
        <dbReference type="ARBA" id="ARBA00023180"/>
    </source>
</evidence>
<organism evidence="23 24">
    <name type="scientific">Coptis chinensis</name>
    <dbReference type="NCBI Taxonomy" id="261450"/>
    <lineage>
        <taxon>Eukaryota</taxon>
        <taxon>Viridiplantae</taxon>
        <taxon>Streptophyta</taxon>
        <taxon>Embryophyta</taxon>
        <taxon>Tracheophyta</taxon>
        <taxon>Spermatophyta</taxon>
        <taxon>Magnoliopsida</taxon>
        <taxon>Ranunculales</taxon>
        <taxon>Ranunculaceae</taxon>
        <taxon>Coptidoideae</taxon>
        <taxon>Coptis</taxon>
    </lineage>
</organism>
<dbReference type="InterPro" id="IPR046959">
    <property type="entry name" value="PRK1-6/SRF4-like"/>
</dbReference>
<accession>A0A835IS05</accession>
<gene>
    <name evidence="23" type="ORF">IFM89_029153</name>
</gene>
<protein>
    <recommendedName>
        <fullName evidence="2">non-specific serine/threonine protein kinase</fullName>
        <ecNumber evidence="2">2.7.11.1</ecNumber>
    </recommendedName>
</protein>
<dbReference type="Gene3D" id="3.30.200.20">
    <property type="entry name" value="Phosphorylase Kinase, domain 1"/>
    <property type="match status" value="1"/>
</dbReference>